<dbReference type="Pfam" id="PF16555">
    <property type="entry name" value="GramPos_pilinD1"/>
    <property type="match status" value="1"/>
</dbReference>
<evidence type="ECO:0000256" key="4">
    <source>
        <dbReference type="ARBA" id="ARBA00023088"/>
    </source>
</evidence>
<feature type="domain" description="Gram-positive pilin subunit D1 N-terminal" evidence="9">
    <location>
        <begin position="49"/>
        <end position="200"/>
    </location>
</feature>
<sequence>MKGRQMEQRLSGLSGRVMAAAVALALAASMALGTTPAFALNNGGLTDDGTASITVHKYKTPAASSEPGTGSTADAGNVPTGAEPMSGVDFTLYKLDSAKVEGSVAGTAAATAAPSADGVAAFLTLYKSASSTPVVKTTGADGTAVFGSLSFGYYLLVETNAGGANVETSVPSIITLPYAQQASGGSTTYLKDVHVYPKNVSKEEVEKTVIDEPDLVKPGDTLSYQIAFMIPEASKIFTDPANCLKGTIVDTLPKNAAGQPTITIKNDYSVVALAQDGTENVLTPGDIGFSDTSATNGQATWTITPAIAQAINVINVANTATPAKQIGKILIRVNATVNDNAFNAGVDANGLPIIQNTAAVTVIDALGTTTIDTKASTTVAIPLIGFQFLKVDAEGNAILSDTATFKLATSYDNAVAGTFLKNATATADLQATTNLADGKAVFSGLSFDNLTSGGTAYTAIEQAVTAARANLGTVQNVELWMCETKAPNGYRILQAPQKVTLQIVKATADAKVTTTVVGGPLSLVNARDGQEGGGNFALPNTGGTGALIFGIVGAVLIGAAVAYFVRSRRRDQHDQS</sequence>
<dbReference type="EMBL" id="VTFY01000001">
    <property type="protein sequence ID" value="MRX81327.1"/>
    <property type="molecule type" value="Genomic_DNA"/>
</dbReference>
<evidence type="ECO:0000256" key="2">
    <source>
        <dbReference type="ARBA" id="ARBA00022525"/>
    </source>
</evidence>
<dbReference type="NCBIfam" id="NF033902">
    <property type="entry name" value="iso_D2_wall_anc"/>
    <property type="match status" value="1"/>
</dbReference>
<feature type="transmembrane region" description="Helical" evidence="6">
    <location>
        <begin position="545"/>
        <end position="565"/>
    </location>
</feature>
<dbReference type="Pfam" id="PF00746">
    <property type="entry name" value="Gram_pos_anchor"/>
    <property type="match status" value="1"/>
</dbReference>
<dbReference type="InterPro" id="IPR013783">
    <property type="entry name" value="Ig-like_fold"/>
</dbReference>
<keyword evidence="6" id="KW-1133">Transmembrane helix</keyword>
<gene>
    <name evidence="10" type="ORF">GJG86_02280</name>
</gene>
<evidence type="ECO:0000256" key="5">
    <source>
        <dbReference type="SAM" id="MobiDB-lite"/>
    </source>
</evidence>
<evidence type="ECO:0000259" key="8">
    <source>
        <dbReference type="Pfam" id="PF00746"/>
    </source>
</evidence>
<reference evidence="11" key="1">
    <citation type="submission" date="2019-08" db="EMBL/GenBank/DDBJ databases">
        <title>Arthrobacter sp. nov., isolated from plateau pika and Tibetan wild ass.</title>
        <authorList>
            <person name="Ge Y."/>
        </authorList>
    </citation>
    <scope>NUCLEOTIDE SEQUENCE [LARGE SCALE GENOMIC DNA]</scope>
    <source>
        <strain evidence="11">HF-4214</strain>
    </source>
</reference>
<feature type="domain" description="Gram-positive cocci surface proteins LPxTG" evidence="8">
    <location>
        <begin position="535"/>
        <end position="571"/>
    </location>
</feature>
<dbReference type="AlphaFoldDB" id="A0A6N7RK58"/>
<keyword evidence="3 7" id="KW-0732">Signal</keyword>
<feature type="signal peptide" evidence="7">
    <location>
        <begin position="1"/>
        <end position="39"/>
    </location>
</feature>
<keyword evidence="6" id="KW-0472">Membrane</keyword>
<evidence type="ECO:0000256" key="7">
    <source>
        <dbReference type="SAM" id="SignalP"/>
    </source>
</evidence>
<keyword evidence="6" id="KW-0812">Transmembrane</keyword>
<protein>
    <submittedName>
        <fullName evidence="10">SpaH/EbpB family LPXTG-anchored major pilin</fullName>
    </submittedName>
</protein>
<keyword evidence="2" id="KW-0964">Secreted</keyword>
<dbReference type="Gene3D" id="2.60.40.10">
    <property type="entry name" value="Immunoglobulins"/>
    <property type="match status" value="2"/>
</dbReference>
<dbReference type="InterPro" id="IPR032364">
    <property type="entry name" value="GramPos_pilinD1_N"/>
</dbReference>
<proteinExistence type="predicted"/>
<evidence type="ECO:0000313" key="11">
    <source>
        <dbReference type="Proteomes" id="UP000438093"/>
    </source>
</evidence>
<comment type="caution">
    <text evidence="10">The sequence shown here is derived from an EMBL/GenBank/DDBJ whole genome shotgun (WGS) entry which is preliminary data.</text>
</comment>
<evidence type="ECO:0000259" key="9">
    <source>
        <dbReference type="Pfam" id="PF16555"/>
    </source>
</evidence>
<evidence type="ECO:0000256" key="3">
    <source>
        <dbReference type="ARBA" id="ARBA00022729"/>
    </source>
</evidence>
<accession>A0A6N7RK58</accession>
<evidence type="ECO:0000256" key="1">
    <source>
        <dbReference type="ARBA" id="ARBA00022512"/>
    </source>
</evidence>
<dbReference type="GO" id="GO:0005975">
    <property type="term" value="P:carbohydrate metabolic process"/>
    <property type="evidence" value="ECO:0007669"/>
    <property type="project" value="UniProtKB-ARBA"/>
</dbReference>
<keyword evidence="11" id="KW-1185">Reference proteome</keyword>
<dbReference type="InterPro" id="IPR048052">
    <property type="entry name" value="FM1-like"/>
</dbReference>
<keyword evidence="1" id="KW-0134">Cell wall</keyword>
<dbReference type="Proteomes" id="UP000438093">
    <property type="component" value="Unassembled WGS sequence"/>
</dbReference>
<keyword evidence="4" id="KW-0572">Peptidoglycan-anchor</keyword>
<feature type="chain" id="PRO_5027081310" evidence="7">
    <location>
        <begin position="40"/>
        <end position="576"/>
    </location>
</feature>
<dbReference type="NCBIfam" id="TIGR01167">
    <property type="entry name" value="LPXTG_anchor"/>
    <property type="match status" value="1"/>
</dbReference>
<organism evidence="10 11">
    <name type="scientific">Eggerthella guodeyinii</name>
    <dbReference type="NCBI Taxonomy" id="2690837"/>
    <lineage>
        <taxon>Bacteria</taxon>
        <taxon>Bacillati</taxon>
        <taxon>Actinomycetota</taxon>
        <taxon>Coriobacteriia</taxon>
        <taxon>Eggerthellales</taxon>
        <taxon>Eggerthellaceae</taxon>
        <taxon>Eggerthella</taxon>
    </lineage>
</organism>
<evidence type="ECO:0000256" key="6">
    <source>
        <dbReference type="SAM" id="Phobius"/>
    </source>
</evidence>
<feature type="compositionally biased region" description="Polar residues" evidence="5">
    <location>
        <begin position="62"/>
        <end position="74"/>
    </location>
</feature>
<dbReference type="InterPro" id="IPR019931">
    <property type="entry name" value="LPXTG_anchor"/>
</dbReference>
<name>A0A6N7RK58_9ACTN</name>
<evidence type="ECO:0000313" key="10">
    <source>
        <dbReference type="EMBL" id="MRX81327.1"/>
    </source>
</evidence>
<feature type="region of interest" description="Disordered" evidence="5">
    <location>
        <begin position="60"/>
        <end position="80"/>
    </location>
</feature>